<feature type="domain" description="Mechanosensitive ion channel MscS C-terminal" evidence="9">
    <location>
        <begin position="194"/>
        <end position="275"/>
    </location>
</feature>
<dbReference type="InterPro" id="IPR006685">
    <property type="entry name" value="MscS_channel_2nd"/>
</dbReference>
<evidence type="ECO:0000256" key="4">
    <source>
        <dbReference type="ARBA" id="ARBA00022692"/>
    </source>
</evidence>
<dbReference type="SUPFAM" id="SSF50182">
    <property type="entry name" value="Sm-like ribonucleoproteins"/>
    <property type="match status" value="1"/>
</dbReference>
<dbReference type="GO" id="GO:0005886">
    <property type="term" value="C:plasma membrane"/>
    <property type="evidence" value="ECO:0007669"/>
    <property type="project" value="UniProtKB-SubCell"/>
</dbReference>
<dbReference type="PANTHER" id="PTHR30221">
    <property type="entry name" value="SMALL-CONDUCTANCE MECHANOSENSITIVE CHANNEL"/>
    <property type="match status" value="1"/>
</dbReference>
<feature type="domain" description="Mechanosensitive ion channel transmembrane helices 2/3" evidence="10">
    <location>
        <begin position="80"/>
        <end position="120"/>
    </location>
</feature>
<evidence type="ECO:0000256" key="1">
    <source>
        <dbReference type="ARBA" id="ARBA00004651"/>
    </source>
</evidence>
<dbReference type="Gene3D" id="1.10.287.1260">
    <property type="match status" value="1"/>
</dbReference>
<evidence type="ECO:0000259" key="10">
    <source>
        <dbReference type="Pfam" id="PF21088"/>
    </source>
</evidence>
<protein>
    <recommendedName>
        <fullName evidence="7">Small-conductance mechanosensitive channel</fullName>
    </recommendedName>
</protein>
<evidence type="ECO:0000313" key="11">
    <source>
        <dbReference type="EMBL" id="GAC08607.1"/>
    </source>
</evidence>
<sequence length="288" mass="31105">MLFAKFSAKKGRSMDSFEKQLHTFYDKAITLGTEYGGQLILAIVVLVVGLWVIGKVSNAVRHHAVKGLPDETLAQFLTNIFEIILKVLLVISVASMVGIETTSFVAILGAAGLAVGFALQGSLSNFAGGVMILIFRPFKVADYVGAQDVEGVILDIGIFVTTFETFDKRIIIVPNGPLANGNITNYTASSIRAVEVSIGIAYSDDIAKGKAAMEQAIQNDSRVLKEEGNVVAVVDLGSSSVDFLVRAFVKTDDYWSLFFDIRPMLKSAVEEAGLTIPFPQRDVHIIPD</sequence>
<dbReference type="InterPro" id="IPR049278">
    <property type="entry name" value="MS_channel_C"/>
</dbReference>
<keyword evidence="7" id="KW-0813">Transport</keyword>
<dbReference type="InterPro" id="IPR011066">
    <property type="entry name" value="MscS_channel_C_sf"/>
</dbReference>
<dbReference type="EMBL" id="BAEM01000007">
    <property type="protein sequence ID" value="GAC08607.1"/>
    <property type="molecule type" value="Genomic_DNA"/>
</dbReference>
<proteinExistence type="inferred from homology"/>
<keyword evidence="5 7" id="KW-1133">Transmembrane helix</keyword>
<evidence type="ECO:0000256" key="6">
    <source>
        <dbReference type="ARBA" id="ARBA00023136"/>
    </source>
</evidence>
<evidence type="ECO:0000259" key="8">
    <source>
        <dbReference type="Pfam" id="PF00924"/>
    </source>
</evidence>
<keyword evidence="7" id="KW-0407">Ion channel</keyword>
<comment type="subcellular location">
    <subcellularLocation>
        <location evidence="7">Cell inner membrane</location>
        <topology evidence="7">Multi-pass membrane protein</topology>
    </subcellularLocation>
    <subcellularLocation>
        <location evidence="1">Cell membrane</location>
        <topology evidence="1">Multi-pass membrane protein</topology>
    </subcellularLocation>
</comment>
<gene>
    <name evidence="11" type="primary">mscS</name>
    <name evidence="11" type="ORF">GCHA_0644</name>
</gene>
<dbReference type="Pfam" id="PF00924">
    <property type="entry name" value="MS_channel_2nd"/>
    <property type="match status" value="1"/>
</dbReference>
<comment type="subunit">
    <text evidence="7">Homoheptamer.</text>
</comment>
<dbReference type="Gene3D" id="3.30.70.100">
    <property type="match status" value="1"/>
</dbReference>
<evidence type="ECO:0000313" key="12">
    <source>
        <dbReference type="Proteomes" id="UP000006320"/>
    </source>
</evidence>
<organism evidence="11 12">
    <name type="scientific">Paraglaciecola chathamensis S18K6</name>
    <dbReference type="NCBI Taxonomy" id="1127672"/>
    <lineage>
        <taxon>Bacteria</taxon>
        <taxon>Pseudomonadati</taxon>
        <taxon>Pseudomonadota</taxon>
        <taxon>Gammaproteobacteria</taxon>
        <taxon>Alteromonadales</taxon>
        <taxon>Alteromonadaceae</taxon>
        <taxon>Paraglaciecola</taxon>
    </lineage>
</organism>
<dbReference type="Pfam" id="PF21082">
    <property type="entry name" value="MS_channel_3rd"/>
    <property type="match status" value="1"/>
</dbReference>
<comment type="similarity">
    <text evidence="2 7">Belongs to the MscS (TC 1.A.23) family.</text>
</comment>
<reference evidence="11 12" key="1">
    <citation type="journal article" date="2017" name="Antonie Van Leeuwenhoek">
        <title>Rhizobium rhizosphaerae sp. nov., a novel species isolated from rice rhizosphere.</title>
        <authorList>
            <person name="Zhao J.J."/>
            <person name="Zhang J."/>
            <person name="Zhang R.J."/>
            <person name="Zhang C.W."/>
            <person name="Yin H.Q."/>
            <person name="Zhang X.X."/>
        </authorList>
    </citation>
    <scope>NUCLEOTIDE SEQUENCE [LARGE SCALE GENOMIC DNA]</scope>
    <source>
        <strain evidence="11 12">S18K6</strain>
    </source>
</reference>
<dbReference type="InterPro" id="IPR010920">
    <property type="entry name" value="LSM_dom_sf"/>
</dbReference>
<keyword evidence="7" id="KW-0997">Cell inner membrane</keyword>
<keyword evidence="6 7" id="KW-0472">Membrane</keyword>
<dbReference type="InterPro" id="IPR049142">
    <property type="entry name" value="MS_channel_1st"/>
</dbReference>
<evidence type="ECO:0000256" key="7">
    <source>
        <dbReference type="RuleBase" id="RU369025"/>
    </source>
</evidence>
<keyword evidence="3" id="KW-1003">Cell membrane</keyword>
<feature type="transmembrane region" description="Helical" evidence="7">
    <location>
        <begin position="73"/>
        <end position="99"/>
    </location>
</feature>
<comment type="caution">
    <text evidence="11">The sequence shown here is derived from an EMBL/GenBank/DDBJ whole genome shotgun (WGS) entry which is preliminary data.</text>
</comment>
<evidence type="ECO:0000256" key="5">
    <source>
        <dbReference type="ARBA" id="ARBA00022989"/>
    </source>
</evidence>
<keyword evidence="7" id="KW-0406">Ion transport</keyword>
<dbReference type="Pfam" id="PF21088">
    <property type="entry name" value="MS_channel_1st"/>
    <property type="match status" value="1"/>
</dbReference>
<dbReference type="GO" id="GO:0008381">
    <property type="term" value="F:mechanosensitive monoatomic ion channel activity"/>
    <property type="evidence" value="ECO:0007669"/>
    <property type="project" value="InterPro"/>
</dbReference>
<evidence type="ECO:0000259" key="9">
    <source>
        <dbReference type="Pfam" id="PF21082"/>
    </source>
</evidence>
<accession>A0AAV3UU37</accession>
<dbReference type="SUPFAM" id="SSF82861">
    <property type="entry name" value="Mechanosensitive channel protein MscS (YggB), transmembrane region"/>
    <property type="match status" value="1"/>
</dbReference>
<dbReference type="Proteomes" id="UP000006320">
    <property type="component" value="Unassembled WGS sequence"/>
</dbReference>
<comment type="caution">
    <text evidence="7">Lacks conserved residue(s) required for the propagation of feature annotation.</text>
</comment>
<dbReference type="SUPFAM" id="SSF82689">
    <property type="entry name" value="Mechanosensitive channel protein MscS (YggB), C-terminal domain"/>
    <property type="match status" value="1"/>
</dbReference>
<evidence type="ECO:0000256" key="3">
    <source>
        <dbReference type="ARBA" id="ARBA00022475"/>
    </source>
</evidence>
<dbReference type="PANTHER" id="PTHR30221:SF1">
    <property type="entry name" value="SMALL-CONDUCTANCE MECHANOSENSITIVE CHANNEL"/>
    <property type="match status" value="1"/>
</dbReference>
<dbReference type="InterPro" id="IPR023408">
    <property type="entry name" value="MscS_beta-dom_sf"/>
</dbReference>
<comment type="function">
    <text evidence="7">Mechanosensitive channel that participates in the regulation of osmotic pressure changes within the cell, opening in response to stretch forces in the membrane lipid bilayer, without the need for other proteins. Contributes to normal resistance to hypoosmotic shock. Forms an ion channel of 1.0 nanosiemens conductance with a slight preference for anions.</text>
</comment>
<feature type="domain" description="Mechanosensitive ion channel MscS" evidence="8">
    <location>
        <begin position="122"/>
        <end position="187"/>
    </location>
</feature>
<keyword evidence="4 7" id="KW-0812">Transmembrane</keyword>
<name>A0AAV3UU37_9ALTE</name>
<dbReference type="InterPro" id="IPR011014">
    <property type="entry name" value="MscS_channel_TM-2"/>
</dbReference>
<dbReference type="AlphaFoldDB" id="A0AAV3UU37"/>
<feature type="transmembrane region" description="Helical" evidence="7">
    <location>
        <begin position="35"/>
        <end position="53"/>
    </location>
</feature>
<evidence type="ECO:0000256" key="2">
    <source>
        <dbReference type="ARBA" id="ARBA00008017"/>
    </source>
</evidence>
<dbReference type="Gene3D" id="2.30.30.60">
    <property type="match status" value="1"/>
</dbReference>
<feature type="transmembrane region" description="Helical" evidence="7">
    <location>
        <begin position="105"/>
        <end position="135"/>
    </location>
</feature>
<dbReference type="InterPro" id="IPR045275">
    <property type="entry name" value="MscS_archaea/bacteria_type"/>
</dbReference>